<reference evidence="3" key="1">
    <citation type="journal article" date="2020" name="mSystems">
        <title>Genome- and Community-Level Interaction Insights into Carbon Utilization and Element Cycling Functions of Hydrothermarchaeota in Hydrothermal Sediment.</title>
        <authorList>
            <person name="Zhou Z."/>
            <person name="Liu Y."/>
            <person name="Xu W."/>
            <person name="Pan J."/>
            <person name="Luo Z.H."/>
            <person name="Li M."/>
        </authorList>
    </citation>
    <scope>NUCLEOTIDE SEQUENCE [LARGE SCALE GENOMIC DNA]</scope>
    <source>
        <strain evidence="3">SpSt-289</strain>
    </source>
</reference>
<dbReference type="Pfam" id="PF14344">
    <property type="entry name" value="DUF4397"/>
    <property type="match status" value="1"/>
</dbReference>
<feature type="transmembrane region" description="Helical" evidence="1">
    <location>
        <begin position="26"/>
        <end position="46"/>
    </location>
</feature>
<evidence type="ECO:0000256" key="1">
    <source>
        <dbReference type="SAM" id="Phobius"/>
    </source>
</evidence>
<keyword evidence="1" id="KW-0812">Transmembrane</keyword>
<evidence type="ECO:0000313" key="3">
    <source>
        <dbReference type="EMBL" id="HDX32124.1"/>
    </source>
</evidence>
<protein>
    <submittedName>
        <fullName evidence="3">DUF4397 domain-containing protein</fullName>
    </submittedName>
</protein>
<organism evidence="3">
    <name type="scientific">Caldilinea aerophila</name>
    <dbReference type="NCBI Taxonomy" id="133453"/>
    <lineage>
        <taxon>Bacteria</taxon>
        <taxon>Bacillati</taxon>
        <taxon>Chloroflexota</taxon>
        <taxon>Caldilineae</taxon>
        <taxon>Caldilineales</taxon>
        <taxon>Caldilineaceae</taxon>
        <taxon>Caldilinea</taxon>
    </lineage>
</organism>
<gene>
    <name evidence="3" type="ORF">ENQ20_11635</name>
</gene>
<dbReference type="InterPro" id="IPR025510">
    <property type="entry name" value="DUF4397"/>
</dbReference>
<accession>A0A7C1JDR7</accession>
<proteinExistence type="predicted"/>
<evidence type="ECO:0000259" key="2">
    <source>
        <dbReference type="Pfam" id="PF14344"/>
    </source>
</evidence>
<comment type="caution">
    <text evidence="3">The sequence shown here is derived from an EMBL/GenBank/DDBJ whole genome shotgun (WGS) entry which is preliminary data.</text>
</comment>
<keyword evidence="1" id="KW-0472">Membrane</keyword>
<feature type="domain" description="DUF4397" evidence="2">
    <location>
        <begin position="727"/>
        <end position="830"/>
    </location>
</feature>
<sequence>MHQSTLLLCKAHPGIVRLGTQPVRRFFVLFWVVCLLILTTQTTYAATDAATDAAASSDTHPAQDRFIVAHAPFSPASKCNGGSFTLFENAPNNLLVSLENMFRVDPTNGGACGLQGQLRIKLPGNDIRVNVRGDVDGWDQFISTSVDPINLNVAGLTMRSTRARVYPDKVTLGDAMLTAPDLLGGGSVAIQITPKIDRNGLRLSDELVSAGVRNAFNLPAFKVPSGLSLLGLYGDLISEANGYKFSVEGKLWLPYMKLEGAPSNQITGKDLSGAVAISAKFSIFVNAAGAMVIQVMPADNGDRVPIPVSQIVGPDAPHAPDGCFFGPACLSEVGLSLRYFPGINLDQGYAGGTIWLTGVRGSITITTHDTAINIGVTIETSTLSLPLLGSAIRVDGDARMQFAPELGLGLRAALKLFIMEAANAEISYSASQGFRAYVGGIGGIAGVPIRFEGEVRVWGSGQTYYAYSSGPVYVTGSGRAGWYIKQGEIYQSCSWLPCGVRMCTGWIWFFGWRQISYPCGINHCYSCLSIPPNELWLGGGQADIGRFKNGLWGIKGAVNFLFYSTGVFLDLTNGRVTLGDVNGYVLDAPSVLQAMVQAAGAGDAIVTASGIQVAARQIDANTLVLKTPVGMINRSPRELSAMRNAALDQGGVQAAATLDVITTTNVITQTDTIFSISMTEPLTPSLFTPNGTEITLANYGSSPEGLTIDYSERYTFTEAAGATDTRVRFASAVLTPITVTLKVDGVNAGTNLVYASPYYAVNPGGRTITIQPTDPSGLPSVSASVNAITGTDTTVLLHYNSANQLTATVFNDSRIPPSAHGKALVRFINVLGNRNDPLRLFVNSQEIGQATPGQATVYVELPAGAYNAEVRDASNTVVLTGTVTLMQGDHRSLIASSQVAKDNSNNDVTIANLNELVEVAHSALTFKEFTVDQAPVGTWQIKLLGDTSIPTWRVAVLNATNPPVISNLVAQQRSGNPHTVDVSLRVKSDYAPTQITFFVAQAPITVTATMTDNNGVAIPQTIAQFHGEEVESIEINNLGQLNGSQPIVHALDLSFLSTGEYYIWAQIEDGVNPAVNQYATSPTLVMAAGSREVRIAAASFDPLVQYAGAVPIMIDHTASFLNHFNTAVVTPELQVEIYMWKTQPDVCDPPESDPECEEWGDDEWGKWVLADSYPLYFEWTPSYHPDTDGYVVEIQPIQSPTIMTTQVITVGDSIYEMYDANDNFVGVVGFSGWREVVPDSTYRLRVGAIDYDTNRISWSQSSEIVVPLGSLDLRHLTGSFVQVPRGGQSLHTFVLSMSPDVFYEVMVEVDLWNLPPEVDVEFVDAQMRRASDGFVSPRGRLAPASPPTGLHDGVVSASRVAPDGSLTVQAASRRADFEQPLTLAISAAPDAPEGVYTIPIRAINGPSEIELPLHIVVGQVKLYLPTVTR</sequence>
<name>A0A7C1JDR7_9CHLR</name>
<dbReference type="EMBL" id="DSMG01000117">
    <property type="protein sequence ID" value="HDX32124.1"/>
    <property type="molecule type" value="Genomic_DNA"/>
</dbReference>
<keyword evidence="1" id="KW-1133">Transmembrane helix</keyword>